<dbReference type="AlphaFoldDB" id="A0A1W2BRS5"/>
<dbReference type="STRING" id="1938817.SAMN06296008_11513"/>
<dbReference type="Pfam" id="PF13231">
    <property type="entry name" value="PMT_2"/>
    <property type="match status" value="1"/>
</dbReference>
<sequence>MVENEKSQKLVKNALPIFLLIACIWFFTTVVTRHAPEWDNMEELVWASSFELGYQKHPPLPSWIIYPLTMLIGKVLWLPFALGYLSVLFSQLIVFDLYKKICKQSNQLIPSYAPLVFVLTGSTIIYYTTRGGDYNHNSVQLWSIAAMFNFYYSSWVQERKINFETSNKKNYFLYWILLGLVTGLALLSKYSAIVQISVLLVHFLVDKRFQKKSALLGMMMSIAICLLIMGPHLLWLYEQTNQGQGPLFYARESLAESSSYGTKLFELFSGFFLTQIYRVSPIIIGIYLLIHLAQKNKDSQLQLVEKNHLKTTWWHRFTQQDRIFLIFFALGPTVITLMIGILLGQKIEAKWAVTFYLGIGFIGSFFVSDISIVSFIKKILWIHCLFAVGYALIVGPGADYLGKQGRGNFPSKKLGDAINLRWQENSAFTHGQPISWIAGDTWIIGNVIINDPVSKGRKIKAWIDANDLESPWLMPSDRKKPLLILMDHAPTPAGQWWRGGHPPSAKVMELFEKAPVKGIVSVPWTSKKDAPPLQVEWAILPSVEEN</sequence>
<dbReference type="Proteomes" id="UP000192708">
    <property type="component" value="Unassembled WGS sequence"/>
</dbReference>
<gene>
    <name evidence="3" type="ORF">SAMN06296008_11513</name>
</gene>
<evidence type="ECO:0000313" key="3">
    <source>
        <dbReference type="EMBL" id="SMC75446.1"/>
    </source>
</evidence>
<feature type="transmembrane region" description="Helical" evidence="1">
    <location>
        <begin position="213"/>
        <end position="237"/>
    </location>
</feature>
<protein>
    <submittedName>
        <fullName evidence="3">Dolichyl-phosphate-mannose-protein mannosyltransferase</fullName>
    </submittedName>
</protein>
<feature type="transmembrane region" description="Helical" evidence="1">
    <location>
        <begin position="349"/>
        <end position="367"/>
    </location>
</feature>
<evidence type="ECO:0000259" key="2">
    <source>
        <dbReference type="Pfam" id="PF13231"/>
    </source>
</evidence>
<name>A0A1W2BRS5_9BURK</name>
<keyword evidence="3" id="KW-0808">Transferase</keyword>
<feature type="transmembrane region" description="Helical" evidence="1">
    <location>
        <begin position="379"/>
        <end position="398"/>
    </location>
</feature>
<keyword evidence="3" id="KW-0328">Glycosyltransferase</keyword>
<dbReference type="EMBL" id="FWXJ01000015">
    <property type="protein sequence ID" value="SMC75446.1"/>
    <property type="molecule type" value="Genomic_DNA"/>
</dbReference>
<keyword evidence="1" id="KW-1133">Transmembrane helix</keyword>
<dbReference type="GO" id="GO:0016757">
    <property type="term" value="F:glycosyltransferase activity"/>
    <property type="evidence" value="ECO:0007669"/>
    <property type="project" value="UniProtKB-KW"/>
</dbReference>
<feature type="transmembrane region" description="Helical" evidence="1">
    <location>
        <begin position="172"/>
        <end position="201"/>
    </location>
</feature>
<reference evidence="3 4" key="1">
    <citation type="submission" date="2017-04" db="EMBL/GenBank/DDBJ databases">
        <authorList>
            <person name="Afonso C.L."/>
            <person name="Miller P.J."/>
            <person name="Scott M.A."/>
            <person name="Spackman E."/>
            <person name="Goraichik I."/>
            <person name="Dimitrov K.M."/>
            <person name="Suarez D.L."/>
            <person name="Swayne D.E."/>
        </authorList>
    </citation>
    <scope>NUCLEOTIDE SEQUENCE [LARGE SCALE GENOMIC DNA]</scope>
    <source>
        <strain evidence="3 4">VK13</strain>
    </source>
</reference>
<keyword evidence="1" id="KW-0812">Transmembrane</keyword>
<proteinExistence type="predicted"/>
<feature type="transmembrane region" description="Helical" evidence="1">
    <location>
        <begin position="14"/>
        <end position="35"/>
    </location>
</feature>
<feature type="transmembrane region" description="Helical" evidence="1">
    <location>
        <begin position="76"/>
        <end position="97"/>
    </location>
</feature>
<organism evidence="3 4">
    <name type="scientific">Polynucleobacter kasalickyi</name>
    <dbReference type="NCBI Taxonomy" id="1938817"/>
    <lineage>
        <taxon>Bacteria</taxon>
        <taxon>Pseudomonadati</taxon>
        <taxon>Pseudomonadota</taxon>
        <taxon>Betaproteobacteria</taxon>
        <taxon>Burkholderiales</taxon>
        <taxon>Burkholderiaceae</taxon>
        <taxon>Polynucleobacter</taxon>
    </lineage>
</organism>
<accession>A0A1W2BRS5</accession>
<feature type="transmembrane region" description="Helical" evidence="1">
    <location>
        <begin position="323"/>
        <end position="343"/>
    </location>
</feature>
<feature type="transmembrane region" description="Helical" evidence="1">
    <location>
        <begin position="267"/>
        <end position="290"/>
    </location>
</feature>
<feature type="domain" description="Glycosyltransferase RgtA/B/C/D-like" evidence="2">
    <location>
        <begin position="56"/>
        <end position="235"/>
    </location>
</feature>
<dbReference type="InterPro" id="IPR038731">
    <property type="entry name" value="RgtA/B/C-like"/>
</dbReference>
<dbReference type="PROSITE" id="PS51257">
    <property type="entry name" value="PROKAR_LIPOPROTEIN"/>
    <property type="match status" value="1"/>
</dbReference>
<keyword evidence="1" id="KW-0472">Membrane</keyword>
<keyword evidence="4" id="KW-1185">Reference proteome</keyword>
<evidence type="ECO:0000256" key="1">
    <source>
        <dbReference type="SAM" id="Phobius"/>
    </source>
</evidence>
<evidence type="ECO:0000313" key="4">
    <source>
        <dbReference type="Proteomes" id="UP000192708"/>
    </source>
</evidence>
<feature type="transmembrane region" description="Helical" evidence="1">
    <location>
        <begin position="109"/>
        <end position="128"/>
    </location>
</feature>